<name>A0A7W7Q2F1_9PSEU</name>
<organism evidence="1 2">
    <name type="scientific">Actinophytocola algeriensis</name>
    <dbReference type="NCBI Taxonomy" id="1768010"/>
    <lineage>
        <taxon>Bacteria</taxon>
        <taxon>Bacillati</taxon>
        <taxon>Actinomycetota</taxon>
        <taxon>Actinomycetes</taxon>
        <taxon>Pseudonocardiales</taxon>
        <taxon>Pseudonocardiaceae</taxon>
    </lineage>
</organism>
<gene>
    <name evidence="1" type="ORF">FHR82_001971</name>
</gene>
<sequence>MRLETRDLAWSDTWRAARLLAHAYRDGTIWAAAGTVAGWRKQASLTLLYLAELLICRWEKGFALGAVRGDRLDGVMISYEHGERPTPWWGWLLRSFSCLFAGPVAVARCVRISNDLERLKPTEPHVWYAVLGRRDDSPGVGYALLRAGQARADALGLPGYLETSAGEEQVRINELLGWTLRDEYVLRTGAVVRTMWRDCPVKVAS</sequence>
<evidence type="ECO:0000313" key="2">
    <source>
        <dbReference type="Proteomes" id="UP000520767"/>
    </source>
</evidence>
<reference evidence="1 2" key="1">
    <citation type="submission" date="2020-08" db="EMBL/GenBank/DDBJ databases">
        <title>Genomic Encyclopedia of Type Strains, Phase III (KMG-III): the genomes of soil and plant-associated and newly described type strains.</title>
        <authorList>
            <person name="Whitman W."/>
        </authorList>
    </citation>
    <scope>NUCLEOTIDE SEQUENCE [LARGE SCALE GENOMIC DNA]</scope>
    <source>
        <strain evidence="1 2">CECT 8960</strain>
    </source>
</reference>
<keyword evidence="2" id="KW-1185">Reference proteome</keyword>
<dbReference type="AlphaFoldDB" id="A0A7W7Q2F1"/>
<dbReference type="Proteomes" id="UP000520767">
    <property type="component" value="Unassembled WGS sequence"/>
</dbReference>
<protein>
    <recommendedName>
        <fullName evidence="3">N-acetyltransferase domain-containing protein</fullName>
    </recommendedName>
</protein>
<proteinExistence type="predicted"/>
<evidence type="ECO:0008006" key="3">
    <source>
        <dbReference type="Google" id="ProtNLM"/>
    </source>
</evidence>
<evidence type="ECO:0000313" key="1">
    <source>
        <dbReference type="EMBL" id="MBB4905754.1"/>
    </source>
</evidence>
<comment type="caution">
    <text evidence="1">The sequence shown here is derived from an EMBL/GenBank/DDBJ whole genome shotgun (WGS) entry which is preliminary data.</text>
</comment>
<dbReference type="RefSeq" id="WP_184809936.1">
    <property type="nucleotide sequence ID" value="NZ_JACHJQ010000002.1"/>
</dbReference>
<dbReference type="EMBL" id="JACHJQ010000002">
    <property type="protein sequence ID" value="MBB4905754.1"/>
    <property type="molecule type" value="Genomic_DNA"/>
</dbReference>
<dbReference type="Gene3D" id="3.40.630.30">
    <property type="match status" value="1"/>
</dbReference>
<accession>A0A7W7Q2F1</accession>